<keyword evidence="4 7" id="KW-1133">Transmembrane helix</keyword>
<feature type="transmembrane region" description="Helical" evidence="7">
    <location>
        <begin position="52"/>
        <end position="69"/>
    </location>
</feature>
<evidence type="ECO:0000313" key="8">
    <source>
        <dbReference type="EMBL" id="TKR58695.1"/>
    </source>
</evidence>
<proteinExistence type="predicted"/>
<dbReference type="Proteomes" id="UP000298663">
    <property type="component" value="Unassembled WGS sequence"/>
</dbReference>
<sequence>MTFDSHFRFTFRPLNKSPKAVYVEMPGVHTFYDGSKLLEPLAKAVGVDSDKVNLVFCQFSSIVFALFYYHKMAPGIVSRKLRIVFPFVVGLSFCYFCYGSAIKHLLANVGIGYLLMHISPARYVHKVIFLFSMGYLTFIHWYRWYILTSYSIDITGPMMVICQKMTTLAFSLHDGRVKKPEELNEIQKREAIKDVPPILDFMSFFFHFQSVLTGPLCFYTDYMRFISGENVREPSKTGVMATPWKAATNKLLQASLFFTVVLLFGSKFVPEEVADKEHMKMAWIPWMALFFTTIVMQRIQYYFAWTLADAICNLSGFGFQGYDKDGNEDWDLVKSVDPYKVEMAVNFKETLDSWNITTLLRRVGYDRY</sequence>
<feature type="transmembrane region" description="Helical" evidence="7">
    <location>
        <begin position="123"/>
        <end position="142"/>
    </location>
</feature>
<dbReference type="InterPro" id="IPR049941">
    <property type="entry name" value="LPLAT_7/PORCN-like"/>
</dbReference>
<name>A0A4V5ZX75_STECR</name>
<dbReference type="GO" id="GO:0016746">
    <property type="term" value="F:acyltransferase activity"/>
    <property type="evidence" value="ECO:0007669"/>
    <property type="project" value="UniProtKB-KW"/>
</dbReference>
<dbReference type="PANTHER" id="PTHR13906:SF4">
    <property type="entry name" value="LYSOPHOSPHOLIPID ACYLTRANSFERASE 6"/>
    <property type="match status" value="1"/>
</dbReference>
<dbReference type="OrthoDB" id="286734at2759"/>
<evidence type="ECO:0000256" key="5">
    <source>
        <dbReference type="ARBA" id="ARBA00023136"/>
    </source>
</evidence>
<comment type="caution">
    <text evidence="8">The sequence shown here is derived from an EMBL/GenBank/DDBJ whole genome shotgun (WGS) entry which is preliminary data.</text>
</comment>
<organism evidence="8 9">
    <name type="scientific">Steinernema carpocapsae</name>
    <name type="common">Entomopathogenic nematode</name>
    <dbReference type="NCBI Taxonomy" id="34508"/>
    <lineage>
        <taxon>Eukaryota</taxon>
        <taxon>Metazoa</taxon>
        <taxon>Ecdysozoa</taxon>
        <taxon>Nematoda</taxon>
        <taxon>Chromadorea</taxon>
        <taxon>Rhabditida</taxon>
        <taxon>Tylenchina</taxon>
        <taxon>Panagrolaimomorpha</taxon>
        <taxon>Strongyloidoidea</taxon>
        <taxon>Steinernematidae</taxon>
        <taxon>Steinernema</taxon>
    </lineage>
</organism>
<dbReference type="InterPro" id="IPR004299">
    <property type="entry name" value="MBOAT_fam"/>
</dbReference>
<reference evidence="8 9" key="2">
    <citation type="journal article" date="2019" name="G3 (Bethesda)">
        <title>Hybrid Assembly of the Genome of the Entomopathogenic Nematode Steinernema carpocapsae Identifies the X-Chromosome.</title>
        <authorList>
            <person name="Serra L."/>
            <person name="Macchietto M."/>
            <person name="Macias-Munoz A."/>
            <person name="McGill C.J."/>
            <person name="Rodriguez I.M."/>
            <person name="Rodriguez B."/>
            <person name="Murad R."/>
            <person name="Mortazavi A."/>
        </authorList>
    </citation>
    <scope>NUCLEOTIDE SEQUENCE [LARGE SCALE GENOMIC DNA]</scope>
    <source>
        <strain evidence="8 9">ALL</strain>
    </source>
</reference>
<evidence type="ECO:0000313" key="9">
    <source>
        <dbReference type="Proteomes" id="UP000298663"/>
    </source>
</evidence>
<comment type="subcellular location">
    <subcellularLocation>
        <location evidence="1">Membrane</location>
        <topology evidence="1">Multi-pass membrane protein</topology>
    </subcellularLocation>
</comment>
<keyword evidence="9" id="KW-1185">Reference proteome</keyword>
<dbReference type="EMBL" id="AZBU02000013">
    <property type="protein sequence ID" value="TKR58695.1"/>
    <property type="molecule type" value="Genomic_DNA"/>
</dbReference>
<feature type="transmembrane region" description="Helical" evidence="7">
    <location>
        <begin position="81"/>
        <end position="103"/>
    </location>
</feature>
<keyword evidence="6" id="KW-0012">Acyltransferase</keyword>
<feature type="transmembrane region" description="Helical" evidence="7">
    <location>
        <begin position="251"/>
        <end position="269"/>
    </location>
</feature>
<dbReference type="AlphaFoldDB" id="A0A4V5ZX75"/>
<evidence type="ECO:0000256" key="4">
    <source>
        <dbReference type="ARBA" id="ARBA00022989"/>
    </source>
</evidence>
<dbReference type="Pfam" id="PF03062">
    <property type="entry name" value="MBOAT"/>
    <property type="match status" value="1"/>
</dbReference>
<dbReference type="GO" id="GO:0030258">
    <property type="term" value="P:lipid modification"/>
    <property type="evidence" value="ECO:0007669"/>
    <property type="project" value="TreeGrafter"/>
</dbReference>
<keyword evidence="3 7" id="KW-0812">Transmembrane</keyword>
<evidence type="ECO:0000256" key="6">
    <source>
        <dbReference type="ARBA" id="ARBA00023315"/>
    </source>
</evidence>
<evidence type="ECO:0000256" key="2">
    <source>
        <dbReference type="ARBA" id="ARBA00022679"/>
    </source>
</evidence>
<accession>A0A4V5ZX75</accession>
<reference evidence="8 9" key="1">
    <citation type="journal article" date="2015" name="Genome Biol.">
        <title>Comparative genomics of Steinernema reveals deeply conserved gene regulatory networks.</title>
        <authorList>
            <person name="Dillman A.R."/>
            <person name="Macchietto M."/>
            <person name="Porter C.F."/>
            <person name="Rogers A."/>
            <person name="Williams B."/>
            <person name="Antoshechkin I."/>
            <person name="Lee M.M."/>
            <person name="Goodwin Z."/>
            <person name="Lu X."/>
            <person name="Lewis E.E."/>
            <person name="Goodrich-Blair H."/>
            <person name="Stock S.P."/>
            <person name="Adams B.J."/>
            <person name="Sternberg P.W."/>
            <person name="Mortazavi A."/>
        </authorList>
    </citation>
    <scope>NUCLEOTIDE SEQUENCE [LARGE SCALE GENOMIC DNA]</scope>
    <source>
        <strain evidence="8 9">ALL</strain>
    </source>
</reference>
<evidence type="ECO:0000256" key="7">
    <source>
        <dbReference type="SAM" id="Phobius"/>
    </source>
</evidence>
<dbReference type="GO" id="GO:0016020">
    <property type="term" value="C:membrane"/>
    <property type="evidence" value="ECO:0007669"/>
    <property type="project" value="UniProtKB-SubCell"/>
</dbReference>
<dbReference type="STRING" id="34508.A0A4V5ZX75"/>
<keyword evidence="2" id="KW-0808">Transferase</keyword>
<feature type="transmembrane region" description="Helical" evidence="7">
    <location>
        <begin position="281"/>
        <end position="299"/>
    </location>
</feature>
<protein>
    <submittedName>
        <fullName evidence="8">Uncharacterized protein</fullName>
    </submittedName>
</protein>
<evidence type="ECO:0000256" key="1">
    <source>
        <dbReference type="ARBA" id="ARBA00004141"/>
    </source>
</evidence>
<gene>
    <name evidence="8" type="ORF">L596_030106</name>
</gene>
<evidence type="ECO:0000256" key="3">
    <source>
        <dbReference type="ARBA" id="ARBA00022692"/>
    </source>
</evidence>
<keyword evidence="5 7" id="KW-0472">Membrane</keyword>
<dbReference type="PANTHER" id="PTHR13906">
    <property type="entry name" value="PORCUPINE"/>
    <property type="match status" value="1"/>
</dbReference>